<dbReference type="InterPro" id="IPR009057">
    <property type="entry name" value="Homeodomain-like_sf"/>
</dbReference>
<proteinExistence type="predicted"/>
<dbReference type="PROSITE" id="PS50977">
    <property type="entry name" value="HTH_TETR_2"/>
    <property type="match status" value="1"/>
</dbReference>
<evidence type="ECO:0000313" key="5">
    <source>
        <dbReference type="EMBL" id="OXM44034.1"/>
    </source>
</evidence>
<evidence type="ECO:0000259" key="4">
    <source>
        <dbReference type="PROSITE" id="PS50977"/>
    </source>
</evidence>
<dbReference type="RefSeq" id="WP_020634129.1">
    <property type="nucleotide sequence ID" value="NZ_KB913032.1"/>
</dbReference>
<dbReference type="Pfam" id="PF00440">
    <property type="entry name" value="TetR_N"/>
    <property type="match status" value="1"/>
</dbReference>
<comment type="caution">
    <text evidence="5">The sequence shown here is derived from an EMBL/GenBank/DDBJ whole genome shotgun (WGS) entry which is preliminary data.</text>
</comment>
<dbReference type="SUPFAM" id="SSF48498">
    <property type="entry name" value="Tetracyclin repressor-like, C-terminal domain"/>
    <property type="match status" value="1"/>
</dbReference>
<gene>
    <name evidence="5" type="ORF">CFP75_35985</name>
</gene>
<dbReference type="GO" id="GO:0003677">
    <property type="term" value="F:DNA binding"/>
    <property type="evidence" value="ECO:0007669"/>
    <property type="project" value="UniProtKB-UniRule"/>
</dbReference>
<dbReference type="PANTHER" id="PTHR30328:SF54">
    <property type="entry name" value="HTH-TYPE TRANSCRIPTIONAL REPRESSOR SCO4008"/>
    <property type="match status" value="1"/>
</dbReference>
<dbReference type="Proteomes" id="UP000215563">
    <property type="component" value="Unassembled WGS sequence"/>
</dbReference>
<dbReference type="SUPFAM" id="SSF46689">
    <property type="entry name" value="Homeodomain-like"/>
    <property type="match status" value="1"/>
</dbReference>
<reference evidence="5 6" key="1">
    <citation type="submission" date="2017-07" db="EMBL/GenBank/DDBJ databases">
        <title>Amycolatopsis alba DSM 44262 Genome sequencing and assembly.</title>
        <authorList>
            <person name="Kaur N."/>
            <person name="Mayilraj S."/>
        </authorList>
    </citation>
    <scope>NUCLEOTIDE SEQUENCE [LARGE SCALE GENOMIC DNA]</scope>
    <source>
        <strain evidence="5 6">DSM 44262</strain>
    </source>
</reference>
<dbReference type="InterPro" id="IPR050109">
    <property type="entry name" value="HTH-type_TetR-like_transc_reg"/>
</dbReference>
<dbReference type="Gene3D" id="1.10.357.10">
    <property type="entry name" value="Tetracycline Repressor, domain 2"/>
    <property type="match status" value="1"/>
</dbReference>
<dbReference type="Pfam" id="PF17926">
    <property type="entry name" value="TetR_C_21"/>
    <property type="match status" value="1"/>
</dbReference>
<evidence type="ECO:0000256" key="2">
    <source>
        <dbReference type="PROSITE-ProRule" id="PRU00335"/>
    </source>
</evidence>
<evidence type="ECO:0000256" key="1">
    <source>
        <dbReference type="ARBA" id="ARBA00023125"/>
    </source>
</evidence>
<evidence type="ECO:0000313" key="6">
    <source>
        <dbReference type="Proteomes" id="UP000215563"/>
    </source>
</evidence>
<sequence length="222" mass="24567">MSPSKPRRSPAPEQRQRDAERTRQRILEAATTEFAANGYAGARVAAIASRAKVNQQLISYYFDGKQGLYQAVADNWWSYERELVPPGTSPGEAARRYVLQALHNPDGARQFAWSGLEYQGSEDDPDRVRRSERLRREVDVIRALQAEGKVSSELDPACLVVMMMAAAMGPTTLPHVIEGLYEVDARSSDFLHHYADQVALVSRLLGLDGAPSGKPADGAERR</sequence>
<feature type="DNA-binding region" description="H-T-H motif" evidence="2">
    <location>
        <begin position="43"/>
        <end position="62"/>
    </location>
</feature>
<organism evidence="5 6">
    <name type="scientific">Amycolatopsis alba DSM 44262</name>
    <dbReference type="NCBI Taxonomy" id="1125972"/>
    <lineage>
        <taxon>Bacteria</taxon>
        <taxon>Bacillati</taxon>
        <taxon>Actinomycetota</taxon>
        <taxon>Actinomycetes</taxon>
        <taxon>Pseudonocardiales</taxon>
        <taxon>Pseudonocardiaceae</taxon>
        <taxon>Amycolatopsis</taxon>
    </lineage>
</organism>
<dbReference type="InterPro" id="IPR041467">
    <property type="entry name" value="Sco4008_C"/>
</dbReference>
<evidence type="ECO:0000256" key="3">
    <source>
        <dbReference type="SAM" id="MobiDB-lite"/>
    </source>
</evidence>
<feature type="region of interest" description="Disordered" evidence="3">
    <location>
        <begin position="1"/>
        <end position="22"/>
    </location>
</feature>
<dbReference type="GO" id="GO:0006355">
    <property type="term" value="P:regulation of DNA-templated transcription"/>
    <property type="evidence" value="ECO:0007669"/>
    <property type="project" value="UniProtKB-ARBA"/>
</dbReference>
<feature type="domain" description="HTH tetR-type" evidence="4">
    <location>
        <begin position="20"/>
        <end position="80"/>
    </location>
</feature>
<keyword evidence="6" id="KW-1185">Reference proteome</keyword>
<dbReference type="InterPro" id="IPR036271">
    <property type="entry name" value="Tet_transcr_reg_TetR-rel_C_sf"/>
</dbReference>
<dbReference type="PRINTS" id="PR00455">
    <property type="entry name" value="HTHTETR"/>
</dbReference>
<dbReference type="AlphaFoldDB" id="A0A229RC81"/>
<name>A0A229RC81_AMYAL</name>
<dbReference type="PANTHER" id="PTHR30328">
    <property type="entry name" value="TRANSCRIPTIONAL REPRESSOR"/>
    <property type="match status" value="1"/>
</dbReference>
<dbReference type="OrthoDB" id="4726108at2"/>
<protein>
    <submittedName>
        <fullName evidence="5">TetR/AcrR family transcriptional regulator</fullName>
    </submittedName>
</protein>
<accession>A0A229RC81</accession>
<keyword evidence="1 2" id="KW-0238">DNA-binding</keyword>
<dbReference type="InterPro" id="IPR001647">
    <property type="entry name" value="HTH_TetR"/>
</dbReference>
<dbReference type="EMBL" id="NMQU01000131">
    <property type="protein sequence ID" value="OXM44034.1"/>
    <property type="molecule type" value="Genomic_DNA"/>
</dbReference>